<evidence type="ECO:0000313" key="1">
    <source>
        <dbReference type="EMBL" id="CAB4001822.1"/>
    </source>
</evidence>
<sequence length="544" mass="62412">MEAKRCFNCRRVSYNPEDFCLHLNQRQPLEEYISYNGLKALFGGQRPSVCADCVYDRLQNCQRCSRKVPLSLYNIEEWFKSTTDRVCLECMAIQATQVAFRNGLMLKDTLNQCFQCSTFKSIYSFLSICHFKQFDVVCRECHVHKDIQRYHIELNARYAQNLSLSPALTQVQVDLKAIDTLEKPVLSYARVLTDGSKLEQDETPTEQPDVLELNSSPKEAPSFFQTTMDVGICRMVLDAFKQSLYELEGKTRLELKILHQDPNFWQVVLRSKLIQMSQKFSSQATSRTSFQEAEIRSAYMGTYCCSHASLVQAAVKSGCFPPLSEFIQTANESKRALHVCCIGAGPGSEVLGLHEVLPKDTHWYLMDSCEQWSHSAQLLLRNIPGIKFNYGAFDITARFHPAHVFRKATLYAFVKFVSAIHFLKKSTTRFRELLRLTPAGSMFLFVDNAHHSVTRFIENLVFPDGVYEERKSCRENAFYALYTCYAELHPTEESMKSPYVAELVSLIKYWLDRSPLLDFHVNVFLLVKKAKPVVCKSNPVSEKS</sequence>
<comment type="caution">
    <text evidence="1">The sequence shown here is derived from an EMBL/GenBank/DDBJ whole genome shotgun (WGS) entry which is preliminary data.</text>
</comment>
<keyword evidence="2" id="KW-1185">Reference proteome</keyword>
<dbReference type="AlphaFoldDB" id="A0A6S7I645"/>
<accession>A0A6S7I645</accession>
<gene>
    <name evidence="1" type="ORF">PACLA_8A004865</name>
</gene>
<evidence type="ECO:0000313" key="2">
    <source>
        <dbReference type="Proteomes" id="UP001152795"/>
    </source>
</evidence>
<dbReference type="Proteomes" id="UP001152795">
    <property type="component" value="Unassembled WGS sequence"/>
</dbReference>
<proteinExistence type="predicted"/>
<dbReference type="OrthoDB" id="6428524at2759"/>
<organism evidence="1 2">
    <name type="scientific">Paramuricea clavata</name>
    <name type="common">Red gorgonian</name>
    <name type="synonym">Violescent sea-whip</name>
    <dbReference type="NCBI Taxonomy" id="317549"/>
    <lineage>
        <taxon>Eukaryota</taxon>
        <taxon>Metazoa</taxon>
        <taxon>Cnidaria</taxon>
        <taxon>Anthozoa</taxon>
        <taxon>Octocorallia</taxon>
        <taxon>Malacalcyonacea</taxon>
        <taxon>Plexauridae</taxon>
        <taxon>Paramuricea</taxon>
    </lineage>
</organism>
<dbReference type="EMBL" id="CACRXK020004187">
    <property type="protein sequence ID" value="CAB4001822.1"/>
    <property type="molecule type" value="Genomic_DNA"/>
</dbReference>
<name>A0A6S7I645_PARCT</name>
<protein>
    <submittedName>
        <fullName evidence="1">Uncharacterized protein</fullName>
    </submittedName>
</protein>
<reference evidence="1" key="1">
    <citation type="submission" date="2020-04" db="EMBL/GenBank/DDBJ databases">
        <authorList>
            <person name="Alioto T."/>
            <person name="Alioto T."/>
            <person name="Gomez Garrido J."/>
        </authorList>
    </citation>
    <scope>NUCLEOTIDE SEQUENCE</scope>
    <source>
        <strain evidence="1">A484AB</strain>
    </source>
</reference>